<dbReference type="RefSeq" id="WP_242769149.1">
    <property type="nucleotide sequence ID" value="NZ_JALDAY010000009.1"/>
</dbReference>
<evidence type="ECO:0000259" key="2">
    <source>
        <dbReference type="Pfam" id="PF13193"/>
    </source>
</evidence>
<dbReference type="InterPro" id="IPR000873">
    <property type="entry name" value="AMP-dep_synth/lig_dom"/>
</dbReference>
<dbReference type="Gene3D" id="3.40.50.980">
    <property type="match status" value="2"/>
</dbReference>
<proteinExistence type="predicted"/>
<comment type="caution">
    <text evidence="3">The sequence shown here is derived from an EMBL/GenBank/DDBJ whole genome shotgun (WGS) entry which is preliminary data.</text>
</comment>
<feature type="domain" description="AMP-binding enzyme C-terminal" evidence="2">
    <location>
        <begin position="445"/>
        <end position="521"/>
    </location>
</feature>
<dbReference type="InterPro" id="IPR020845">
    <property type="entry name" value="AMP-binding_CS"/>
</dbReference>
<dbReference type="InterPro" id="IPR025110">
    <property type="entry name" value="AMP-bd_C"/>
</dbReference>
<dbReference type="PANTHER" id="PTHR43767">
    <property type="entry name" value="LONG-CHAIN-FATTY-ACID--COA LIGASE"/>
    <property type="match status" value="1"/>
</dbReference>
<dbReference type="Gene3D" id="3.30.300.30">
    <property type="match status" value="1"/>
</dbReference>
<dbReference type="Pfam" id="PF13193">
    <property type="entry name" value="AMP-binding_C"/>
    <property type="match status" value="1"/>
</dbReference>
<gene>
    <name evidence="3" type="ORF">MQP27_30330</name>
</gene>
<dbReference type="InterPro" id="IPR050237">
    <property type="entry name" value="ATP-dep_AMP-bd_enzyme"/>
</dbReference>
<dbReference type="CDD" id="cd05920">
    <property type="entry name" value="23DHB-AMP_lg"/>
    <property type="match status" value="1"/>
</dbReference>
<dbReference type="Pfam" id="PF00501">
    <property type="entry name" value="AMP-binding"/>
    <property type="match status" value="1"/>
</dbReference>
<dbReference type="SUPFAM" id="SSF56801">
    <property type="entry name" value="Acetyl-CoA synthetase-like"/>
    <property type="match status" value="1"/>
</dbReference>
<dbReference type="PANTHER" id="PTHR43767:SF1">
    <property type="entry name" value="NONRIBOSOMAL PEPTIDE SYNTHASE PES1 (EUROFUNG)-RELATED"/>
    <property type="match status" value="1"/>
</dbReference>
<dbReference type="EMBL" id="JALDAY010000009">
    <property type="protein sequence ID" value="MCI3275390.1"/>
    <property type="molecule type" value="Genomic_DNA"/>
</dbReference>
<accession>A0ABS9YDS6</accession>
<dbReference type="Gene3D" id="2.30.38.10">
    <property type="entry name" value="Luciferase, Domain 3"/>
    <property type="match status" value="1"/>
</dbReference>
<evidence type="ECO:0000313" key="4">
    <source>
        <dbReference type="Proteomes" id="UP001165269"/>
    </source>
</evidence>
<dbReference type="InterPro" id="IPR045851">
    <property type="entry name" value="AMP-bd_C_sf"/>
</dbReference>
<evidence type="ECO:0000259" key="1">
    <source>
        <dbReference type="Pfam" id="PF00501"/>
    </source>
</evidence>
<evidence type="ECO:0000313" key="3">
    <source>
        <dbReference type="EMBL" id="MCI3275390.1"/>
    </source>
</evidence>
<reference evidence="3" key="1">
    <citation type="submission" date="2022-03" db="EMBL/GenBank/DDBJ databases">
        <title>Streptomyces 7R015 and 7R016 isolated from Barleria lupulina in Thailand.</title>
        <authorList>
            <person name="Kanchanasin P."/>
            <person name="Phongsopitanun W."/>
            <person name="Tanasupawat S."/>
        </authorList>
    </citation>
    <scope>NUCLEOTIDE SEQUENCE</scope>
    <source>
        <strain evidence="3">7R015</strain>
    </source>
</reference>
<dbReference type="PROSITE" id="PS00455">
    <property type="entry name" value="AMP_BINDING"/>
    <property type="match status" value="1"/>
</dbReference>
<sequence length="555" mass="59137">MLDGWVPWPEAAAERYRAEGYWAGRPLDRLLRDRAGSDPGRIALVDADGGRWTYAELDERADRTAAGLRRLGIGAGDRVVVQLPNTDVFVVLFFALLRAGAVPVLTLPAHRESELVHVAETAGATALAVPDLLDGHDHRALARAVRKAVPSVEHVLVAGDPAEFTALADVDADPVPLPAPDPGDVAVLLLSGGTTGKPKLIPRTHDDYTYNVRASAEVCGFDESTVYLVVLPTAHNFALACPGLLGTLMAGGTVVLSPTPSPEDAFALIEREKVTVTAVVPPIALLWLDAVEWEDADLSSLALLQVGGSKLGAEPAARVEPALGCALQQVFGMAEGLLNYTRLDDPGELVTGTQGRPLSPADEIRVVDEDGHDVLPGETGELLTRGPYTLRGYYRAPEHNARTFTDDGYYRTGDLVRVLPSGHLVVEGRAKDQINRGGDKISAEELENHLLAHPAVHDAAVVGMPDETMGERTCAYLVPRAQPAPTQRELAAFLTDRGVAAYKLPDRVEVVDAFPRTSVGKIDKKALGRRIAERLRAEAGHGTSGPLRAEAGSGN</sequence>
<dbReference type="Proteomes" id="UP001165269">
    <property type="component" value="Unassembled WGS sequence"/>
</dbReference>
<feature type="domain" description="AMP-dependent synthetase/ligase" evidence="1">
    <location>
        <begin position="32"/>
        <end position="394"/>
    </location>
</feature>
<protein>
    <submittedName>
        <fullName evidence="3">AMP-binding protein</fullName>
    </submittedName>
</protein>
<organism evidence="3 4">
    <name type="scientific">Streptomyces cylindrosporus</name>
    <dbReference type="NCBI Taxonomy" id="2927583"/>
    <lineage>
        <taxon>Bacteria</taxon>
        <taxon>Bacillati</taxon>
        <taxon>Actinomycetota</taxon>
        <taxon>Actinomycetes</taxon>
        <taxon>Kitasatosporales</taxon>
        <taxon>Streptomycetaceae</taxon>
        <taxon>Streptomyces</taxon>
    </lineage>
</organism>
<name>A0ABS9YDS6_9ACTN</name>
<keyword evidence="4" id="KW-1185">Reference proteome</keyword>